<evidence type="ECO:0000313" key="3">
    <source>
        <dbReference type="Proteomes" id="UP000250079"/>
    </source>
</evidence>
<feature type="transmembrane region" description="Helical" evidence="1">
    <location>
        <begin position="224"/>
        <end position="242"/>
    </location>
</feature>
<feature type="transmembrane region" description="Helical" evidence="1">
    <location>
        <begin position="12"/>
        <end position="35"/>
    </location>
</feature>
<dbReference type="AlphaFoldDB" id="A0A2Z2NIJ4"/>
<feature type="transmembrane region" description="Helical" evidence="1">
    <location>
        <begin position="65"/>
        <end position="82"/>
    </location>
</feature>
<dbReference type="KEGG" id="gai:IMCC3135_05295"/>
<reference evidence="2 3" key="1">
    <citation type="submission" date="2016-12" db="EMBL/GenBank/DDBJ databases">
        <authorList>
            <person name="Song W.-J."/>
            <person name="Kurnit D.M."/>
        </authorList>
    </citation>
    <scope>NUCLEOTIDE SEQUENCE [LARGE SCALE GENOMIC DNA]</scope>
    <source>
        <strain evidence="2 3">IMCC3135</strain>
    </source>
</reference>
<keyword evidence="1" id="KW-0812">Transmembrane</keyword>
<dbReference type="RefSeq" id="WP_088916644.1">
    <property type="nucleotide sequence ID" value="NZ_CP018632.1"/>
</dbReference>
<feature type="transmembrane region" description="Helical" evidence="1">
    <location>
        <begin position="143"/>
        <end position="165"/>
    </location>
</feature>
<evidence type="ECO:0008006" key="4">
    <source>
        <dbReference type="Google" id="ProtNLM"/>
    </source>
</evidence>
<evidence type="ECO:0000313" key="2">
    <source>
        <dbReference type="EMBL" id="ASJ71172.1"/>
    </source>
</evidence>
<keyword evidence="1" id="KW-1133">Transmembrane helix</keyword>
<protein>
    <recommendedName>
        <fullName evidence="4">ABC-2 type transporter domain-containing protein</fullName>
    </recommendedName>
</protein>
<dbReference type="Proteomes" id="UP000250079">
    <property type="component" value="Chromosome"/>
</dbReference>
<organism evidence="2 3">
    <name type="scientific">Granulosicoccus antarcticus IMCC3135</name>
    <dbReference type="NCBI Taxonomy" id="1192854"/>
    <lineage>
        <taxon>Bacteria</taxon>
        <taxon>Pseudomonadati</taxon>
        <taxon>Pseudomonadota</taxon>
        <taxon>Gammaproteobacteria</taxon>
        <taxon>Chromatiales</taxon>
        <taxon>Granulosicoccaceae</taxon>
        <taxon>Granulosicoccus</taxon>
    </lineage>
</organism>
<evidence type="ECO:0000256" key="1">
    <source>
        <dbReference type="SAM" id="Phobius"/>
    </source>
</evidence>
<dbReference type="EMBL" id="CP018632">
    <property type="protein sequence ID" value="ASJ71172.1"/>
    <property type="molecule type" value="Genomic_DNA"/>
</dbReference>
<feature type="transmembrane region" description="Helical" evidence="1">
    <location>
        <begin position="112"/>
        <end position="137"/>
    </location>
</feature>
<keyword evidence="3" id="KW-1185">Reference proteome</keyword>
<accession>A0A2Z2NIJ4</accession>
<dbReference type="GO" id="GO:0140359">
    <property type="term" value="F:ABC-type transporter activity"/>
    <property type="evidence" value="ECO:0007669"/>
    <property type="project" value="InterPro"/>
</dbReference>
<sequence length="250" mass="27230">MIGIIARHEGASLLRSMQTWIIAALLAALFGFQFLKQLEVFIALQSQLAAQDHPVGLSGFMSVRYLEPLALAFTFVAPLFAMRSFSDEFRHHTYALWQSSPVSTTALAVGKFLGVFVILLALVLLALSMVMVMQWLIPMDWPLILSSLLGLSLCTAACTAVGLYFSSLTQHALVAIIASLALLFISWMLGSATAGVLPLQLLGSLSIATHLHGFFQGLLQTQDIAFFVLMTALFLGLTIIRLDSLRQASR</sequence>
<dbReference type="Pfam" id="PF12679">
    <property type="entry name" value="ABC2_membrane_2"/>
    <property type="match status" value="1"/>
</dbReference>
<dbReference type="OrthoDB" id="9794512at2"/>
<dbReference type="GO" id="GO:0005886">
    <property type="term" value="C:plasma membrane"/>
    <property type="evidence" value="ECO:0007669"/>
    <property type="project" value="UniProtKB-SubCell"/>
</dbReference>
<keyword evidence="1" id="KW-0472">Membrane</keyword>
<name>A0A2Z2NIJ4_9GAMM</name>
<feature type="transmembrane region" description="Helical" evidence="1">
    <location>
        <begin position="172"/>
        <end position="197"/>
    </location>
</feature>
<proteinExistence type="predicted"/>
<gene>
    <name evidence="2" type="ORF">IMCC3135_05295</name>
</gene>